<feature type="binding site" evidence="4">
    <location>
        <position position="34"/>
    </location>
    <ligand>
        <name>Mg(2+)</name>
        <dbReference type="ChEBI" id="CHEBI:18420"/>
    </ligand>
</feature>
<feature type="binding site" evidence="3">
    <location>
        <position position="56"/>
    </location>
    <ligand>
        <name>GTP</name>
        <dbReference type="ChEBI" id="CHEBI:37565"/>
    </ligand>
</feature>
<dbReference type="InterPro" id="IPR006689">
    <property type="entry name" value="Small_GTPase_ARF/SAR"/>
</dbReference>
<dbReference type="SMART" id="SM00177">
    <property type="entry name" value="ARF"/>
    <property type="match status" value="1"/>
</dbReference>
<keyword evidence="4" id="KW-0479">Metal-binding</keyword>
<comment type="caution">
    <text evidence="5">The sequence shown here is derived from an EMBL/GenBank/DDBJ whole genome shotgun (WGS) entry which is preliminary data.</text>
</comment>
<evidence type="ECO:0000313" key="6">
    <source>
        <dbReference type="Proteomes" id="UP001230188"/>
    </source>
</evidence>
<keyword evidence="4" id="KW-0460">Magnesium</keyword>
<dbReference type="EMBL" id="JAQMWT010000314">
    <property type="protein sequence ID" value="KAJ8605527.1"/>
    <property type="molecule type" value="Genomic_DNA"/>
</dbReference>
<evidence type="ECO:0000256" key="1">
    <source>
        <dbReference type="ARBA" id="ARBA00022741"/>
    </source>
</evidence>
<protein>
    <submittedName>
        <fullName evidence="5">Uncharacterized protein</fullName>
    </submittedName>
</protein>
<dbReference type="Gene3D" id="3.40.50.300">
    <property type="entry name" value="P-loop containing nucleotide triphosphate hydrolases"/>
    <property type="match status" value="1"/>
</dbReference>
<keyword evidence="2 3" id="KW-0342">GTP-binding</keyword>
<feature type="binding site" evidence="3">
    <location>
        <begin position="11"/>
        <end position="18"/>
    </location>
    <ligand>
        <name>GTP</name>
        <dbReference type="ChEBI" id="CHEBI:37565"/>
    </ligand>
</feature>
<dbReference type="GO" id="GO:0046872">
    <property type="term" value="F:metal ion binding"/>
    <property type="evidence" value="ECO:0007669"/>
    <property type="project" value="UniProtKB-KW"/>
</dbReference>
<proteinExistence type="predicted"/>
<dbReference type="InterPro" id="IPR044612">
    <property type="entry name" value="ARL2/3"/>
</dbReference>
<evidence type="ECO:0000256" key="3">
    <source>
        <dbReference type="PIRSR" id="PIRSR606689-1"/>
    </source>
</evidence>
<organism evidence="5 6">
    <name type="scientific">Chrysophaeum taylorii</name>
    <dbReference type="NCBI Taxonomy" id="2483200"/>
    <lineage>
        <taxon>Eukaryota</taxon>
        <taxon>Sar</taxon>
        <taxon>Stramenopiles</taxon>
        <taxon>Ochrophyta</taxon>
        <taxon>Pelagophyceae</taxon>
        <taxon>Pelagomonadales</taxon>
        <taxon>Pelagomonadaceae</taxon>
        <taxon>Chrysophaeum</taxon>
    </lineage>
</organism>
<evidence type="ECO:0000256" key="4">
    <source>
        <dbReference type="PIRSR" id="PIRSR606689-2"/>
    </source>
</evidence>
<dbReference type="Proteomes" id="UP001230188">
    <property type="component" value="Unassembled WGS sequence"/>
</dbReference>
<dbReference type="GO" id="GO:0005525">
    <property type="term" value="F:GTP binding"/>
    <property type="evidence" value="ECO:0007669"/>
    <property type="project" value="UniProtKB-KW"/>
</dbReference>
<dbReference type="SUPFAM" id="SSF52540">
    <property type="entry name" value="P-loop containing nucleoside triphosphate hydrolases"/>
    <property type="match status" value="1"/>
</dbReference>
<name>A0AAD7UGH9_9STRA</name>
<feature type="binding site" evidence="3">
    <location>
        <begin position="109"/>
        <end position="112"/>
    </location>
    <ligand>
        <name>GTP</name>
        <dbReference type="ChEBI" id="CHEBI:37565"/>
    </ligand>
</feature>
<dbReference type="PROSITE" id="PS51417">
    <property type="entry name" value="ARF"/>
    <property type="match status" value="1"/>
</dbReference>
<sequence>MAADRRILVVGLENAGKTRLLRTMSGDVTNLMPTRGCIVKTISYEGRVLSLLEVGGFARSVWRRYANADCVVFVVDAHDRGRIYEAATALAQLLREPRLAMVPVLVLCNKMDIFTSLKPEVLLTLFAPVLRGRPSAVLGCSAMTGDGVPAALAWLAIWLDRTRPRNRRTLFRCCCYSLRSS</sequence>
<dbReference type="GO" id="GO:0003924">
    <property type="term" value="F:GTPase activity"/>
    <property type="evidence" value="ECO:0007669"/>
    <property type="project" value="InterPro"/>
</dbReference>
<dbReference type="InterPro" id="IPR027417">
    <property type="entry name" value="P-loop_NTPase"/>
</dbReference>
<reference evidence="5" key="1">
    <citation type="submission" date="2023-01" db="EMBL/GenBank/DDBJ databases">
        <title>Metagenome sequencing of chrysophaentin producing Chrysophaeum taylorii.</title>
        <authorList>
            <person name="Davison J."/>
            <person name="Bewley C."/>
        </authorList>
    </citation>
    <scope>NUCLEOTIDE SEQUENCE</scope>
    <source>
        <strain evidence="5">NIES-1699</strain>
    </source>
</reference>
<accession>A0AAD7UGH9</accession>
<dbReference type="PRINTS" id="PR00328">
    <property type="entry name" value="SAR1GTPBP"/>
</dbReference>
<dbReference type="SMART" id="SM00178">
    <property type="entry name" value="SAR"/>
    <property type="match status" value="1"/>
</dbReference>
<feature type="binding site" evidence="4">
    <location>
        <position position="18"/>
    </location>
    <ligand>
        <name>Mg(2+)</name>
        <dbReference type="ChEBI" id="CHEBI:18420"/>
    </ligand>
</feature>
<evidence type="ECO:0000313" key="5">
    <source>
        <dbReference type="EMBL" id="KAJ8605527.1"/>
    </source>
</evidence>
<keyword evidence="1 3" id="KW-0547">Nucleotide-binding</keyword>
<dbReference type="PANTHER" id="PTHR45697">
    <property type="entry name" value="ADP-RIBOSYLATION FACTOR-LIKE PROTEIN 2-RELATED"/>
    <property type="match status" value="1"/>
</dbReference>
<keyword evidence="6" id="KW-1185">Reference proteome</keyword>
<dbReference type="Pfam" id="PF00025">
    <property type="entry name" value="Arf"/>
    <property type="match status" value="1"/>
</dbReference>
<evidence type="ECO:0000256" key="2">
    <source>
        <dbReference type="ARBA" id="ARBA00023134"/>
    </source>
</evidence>
<gene>
    <name evidence="5" type="ORF">CTAYLR_000071</name>
</gene>
<dbReference type="AlphaFoldDB" id="A0AAD7UGH9"/>